<dbReference type="Proteomes" id="UP000631576">
    <property type="component" value="Unassembled WGS sequence"/>
</dbReference>
<dbReference type="PIRSF" id="PIRSF001430">
    <property type="entry name" value="tRNA_psdUrid_synth"/>
    <property type="match status" value="1"/>
</dbReference>
<dbReference type="HAMAP" id="MF_00171">
    <property type="entry name" value="TruA"/>
    <property type="match status" value="1"/>
</dbReference>
<dbReference type="SUPFAM" id="SSF55120">
    <property type="entry name" value="Pseudouridine synthase"/>
    <property type="match status" value="1"/>
</dbReference>
<comment type="caution">
    <text evidence="4">Lacks conserved residue(s) required for the propagation of feature annotation.</text>
</comment>
<gene>
    <name evidence="4" type="primary">truA</name>
    <name evidence="7" type="ORF">H8S40_09870</name>
</gene>
<comment type="caution">
    <text evidence="7">The sequence shown here is derived from an EMBL/GenBank/DDBJ whole genome shotgun (WGS) entry which is preliminary data.</text>
</comment>
<dbReference type="RefSeq" id="WP_186865168.1">
    <property type="nucleotide sequence ID" value="NZ_JACOPE010000001.1"/>
</dbReference>
<dbReference type="InterPro" id="IPR020095">
    <property type="entry name" value="PsdUridine_synth_TruA_C"/>
</dbReference>
<dbReference type="EMBL" id="JACOPE010000001">
    <property type="protein sequence ID" value="MBC5683870.1"/>
    <property type="molecule type" value="Genomic_DNA"/>
</dbReference>
<dbReference type="InterPro" id="IPR020097">
    <property type="entry name" value="PsdUridine_synth_TruA_a/b_dom"/>
</dbReference>
<dbReference type="EC" id="5.4.99.12" evidence="4"/>
<dbReference type="InterPro" id="IPR020103">
    <property type="entry name" value="PsdUridine_synth_cat_dom_sf"/>
</dbReference>
<keyword evidence="3 4" id="KW-0413">Isomerase</keyword>
<dbReference type="CDD" id="cd02570">
    <property type="entry name" value="PseudoU_synth_EcTruA"/>
    <property type="match status" value="1"/>
</dbReference>
<evidence type="ECO:0000256" key="5">
    <source>
        <dbReference type="RuleBase" id="RU003792"/>
    </source>
</evidence>
<evidence type="ECO:0000313" key="8">
    <source>
        <dbReference type="Proteomes" id="UP000631576"/>
    </source>
</evidence>
<dbReference type="Gene3D" id="3.30.70.580">
    <property type="entry name" value="Pseudouridine synthase I, catalytic domain, N-terminal subdomain"/>
    <property type="match status" value="1"/>
</dbReference>
<dbReference type="InterPro" id="IPR001406">
    <property type="entry name" value="PsdUridine_synth_TruA"/>
</dbReference>
<comment type="catalytic activity">
    <reaction evidence="4 5">
        <text>uridine(38/39/40) in tRNA = pseudouridine(38/39/40) in tRNA</text>
        <dbReference type="Rhea" id="RHEA:22376"/>
        <dbReference type="Rhea" id="RHEA-COMP:10085"/>
        <dbReference type="Rhea" id="RHEA-COMP:10087"/>
        <dbReference type="ChEBI" id="CHEBI:65314"/>
        <dbReference type="ChEBI" id="CHEBI:65315"/>
        <dbReference type="EC" id="5.4.99.12"/>
    </reaction>
</comment>
<dbReference type="PANTHER" id="PTHR11142">
    <property type="entry name" value="PSEUDOURIDYLATE SYNTHASE"/>
    <property type="match status" value="1"/>
</dbReference>
<comment type="subunit">
    <text evidence="4">Homodimer.</text>
</comment>
<dbReference type="InterPro" id="IPR020094">
    <property type="entry name" value="TruA/RsuA/RluB/E/F_N"/>
</dbReference>
<comment type="similarity">
    <text evidence="1 4 5">Belongs to the tRNA pseudouridine synthase TruA family.</text>
</comment>
<comment type="function">
    <text evidence="4">Formation of pseudouridine at positions 38, 39 and 40 in the anticodon stem and loop of transfer RNAs.</text>
</comment>
<organism evidence="7 8">
    <name type="scientific">Ruminococcus hominis</name>
    <dbReference type="NCBI Taxonomy" id="2763065"/>
    <lineage>
        <taxon>Bacteria</taxon>
        <taxon>Bacillati</taxon>
        <taxon>Bacillota</taxon>
        <taxon>Clostridia</taxon>
        <taxon>Eubacteriales</taxon>
        <taxon>Oscillospiraceae</taxon>
        <taxon>Ruminococcus</taxon>
    </lineage>
</organism>
<evidence type="ECO:0000313" key="7">
    <source>
        <dbReference type="EMBL" id="MBC5683870.1"/>
    </source>
</evidence>
<evidence type="ECO:0000256" key="1">
    <source>
        <dbReference type="ARBA" id="ARBA00009375"/>
    </source>
</evidence>
<keyword evidence="8" id="KW-1185">Reference proteome</keyword>
<feature type="domain" description="Pseudouridine synthase I TruA alpha/beta" evidence="6">
    <location>
        <begin position="146"/>
        <end position="259"/>
    </location>
</feature>
<dbReference type="Pfam" id="PF01416">
    <property type="entry name" value="PseudoU_synth_1"/>
    <property type="match status" value="2"/>
</dbReference>
<name>A0ABR7G8V0_9FIRM</name>
<evidence type="ECO:0000256" key="3">
    <source>
        <dbReference type="ARBA" id="ARBA00023235"/>
    </source>
</evidence>
<evidence type="ECO:0000259" key="6">
    <source>
        <dbReference type="Pfam" id="PF01416"/>
    </source>
</evidence>
<sequence>MKNIKLTIQYDGTRYQGWQKPGKKGNSNTISGKLTEVISRITDEETTLFAGAKTDTNVHADAQIVNFKTNTTLSALKLKQELNHYLPQDIAIISAEEVSERFHASLNAQTITYLYRVNCAPVADVFTRKYKYHLPDTLDFNAMQHASEQLLGRHDFKHFSSGKTKKSTEKDLLSIEIFNGFHIPKDLLLKCEQPSDADFLFLLKGNDFLHQMPLYLTETLLEIGLGSRNASSIPLIFSGEDTVSKRCPSHGLFLHEITY</sequence>
<reference evidence="7 8" key="1">
    <citation type="submission" date="2020-08" db="EMBL/GenBank/DDBJ databases">
        <title>Genome public.</title>
        <authorList>
            <person name="Liu C."/>
            <person name="Sun Q."/>
        </authorList>
    </citation>
    <scope>NUCLEOTIDE SEQUENCE [LARGE SCALE GENOMIC DNA]</scope>
    <source>
        <strain evidence="7 8">NSJ-13</strain>
    </source>
</reference>
<evidence type="ECO:0000256" key="4">
    <source>
        <dbReference type="HAMAP-Rule" id="MF_00171"/>
    </source>
</evidence>
<dbReference type="Gene3D" id="3.30.70.660">
    <property type="entry name" value="Pseudouridine synthase I, catalytic domain, C-terminal subdomain"/>
    <property type="match status" value="1"/>
</dbReference>
<accession>A0ABR7G8V0</accession>
<feature type="active site" description="Nucleophile" evidence="4">
    <location>
        <position position="55"/>
    </location>
</feature>
<proteinExistence type="inferred from homology"/>
<dbReference type="PANTHER" id="PTHR11142:SF22">
    <property type="entry name" value="TRNA PSEUDOURIDINE SYNTHASE A 2"/>
    <property type="match status" value="1"/>
</dbReference>
<feature type="domain" description="Pseudouridine synthase I TruA alpha/beta" evidence="6">
    <location>
        <begin position="8"/>
        <end position="104"/>
    </location>
</feature>
<protein>
    <recommendedName>
        <fullName evidence="4">tRNA pseudouridine synthase A</fullName>
        <ecNumber evidence="4">5.4.99.12</ecNumber>
    </recommendedName>
    <alternativeName>
        <fullName evidence="4">tRNA pseudouridine(38-40) synthase</fullName>
    </alternativeName>
    <alternativeName>
        <fullName evidence="4">tRNA pseudouridylate synthase I</fullName>
    </alternativeName>
    <alternativeName>
        <fullName evidence="4">tRNA-uridine isomerase I</fullName>
    </alternativeName>
</protein>
<keyword evidence="2 4" id="KW-0819">tRNA processing</keyword>
<feature type="binding site" evidence="4">
    <location>
        <position position="113"/>
    </location>
    <ligand>
        <name>substrate</name>
    </ligand>
</feature>
<evidence type="ECO:0000256" key="2">
    <source>
        <dbReference type="ARBA" id="ARBA00022694"/>
    </source>
</evidence>